<evidence type="ECO:0000313" key="4">
    <source>
        <dbReference type="Proteomes" id="UP000467428"/>
    </source>
</evidence>
<dbReference type="CDD" id="cd00085">
    <property type="entry name" value="HNHc"/>
    <property type="match status" value="1"/>
</dbReference>
<dbReference type="EMBL" id="AP022593">
    <property type="protein sequence ID" value="BBY51453.1"/>
    <property type="molecule type" value="Genomic_DNA"/>
</dbReference>
<feature type="region of interest" description="Disordered" evidence="1">
    <location>
        <begin position="497"/>
        <end position="532"/>
    </location>
</feature>
<geneLocation type="plasmid" evidence="4">
    <name>pjcm18538 dna</name>
</geneLocation>
<organism evidence="3 4">
    <name type="scientific">Mycolicibacterium arabiense</name>
    <dbReference type="NCBI Taxonomy" id="1286181"/>
    <lineage>
        <taxon>Bacteria</taxon>
        <taxon>Bacillati</taxon>
        <taxon>Actinomycetota</taxon>
        <taxon>Actinomycetes</taxon>
        <taxon>Mycobacteriales</taxon>
        <taxon>Mycobacteriaceae</taxon>
        <taxon>Mycolicibacterium</taxon>
    </lineage>
</organism>
<evidence type="ECO:0000256" key="1">
    <source>
        <dbReference type="SAM" id="MobiDB-lite"/>
    </source>
</evidence>
<sequence length="532" mass="59059">MFDTLAPDDLLTEVEQCRREESAAIARRMTAVARLLWHRTAEAEGVDDDDPSYALITGFARTCAEIGAALNASPQAASVIVAQAEALDTRLPEVAGLLADGRIDWPTTEAIIKRTELVDSDLMPQIDQRMSNKVSTWQSWSRRRVINATDAAIKAIDADAVKKRRLSADTERRVTVTAQPNGMASVRISMPAPAATMFDKRLTEMANTVCANDPRTLQQRRVDAIDALGARRDLGCACGRSDCTARPVPAEPSGAARFVINVIATDATVTGRSEESGYLEGYGVIDAEQVRQLADQALLRPLRPPTTADVASSLRYQPSAAIERWIRCRDITCRFPGCGRAAWRADVDHTTPFDHRNPEGGGRTVPTNLACYCRQHHRLKTFHGGPDGWRDEQRPDGTIVWTSPTGRVYRSTPDGADLFDDIADACGMPKPRWRNRRRERATRTAAARRAMAAKRAANDETRRLNRARRDEIDIRKWRNDMRRKLLVFKGGAPSVSPWCTWANDPREDEHITAEWRPPPPPPTTPAGDEPPF</sequence>
<gene>
    <name evidence="3" type="ORF">MARA_49210</name>
</gene>
<reference evidence="3 4" key="1">
    <citation type="journal article" date="2019" name="Emerg. Microbes Infect.">
        <title>Comprehensive subspecies identification of 175 nontuberculous mycobacteria species based on 7547 genomic profiles.</title>
        <authorList>
            <person name="Matsumoto Y."/>
            <person name="Kinjo T."/>
            <person name="Motooka D."/>
            <person name="Nabeya D."/>
            <person name="Jung N."/>
            <person name="Uechi K."/>
            <person name="Horii T."/>
            <person name="Iida T."/>
            <person name="Fujita J."/>
            <person name="Nakamura S."/>
        </authorList>
    </citation>
    <scope>NUCLEOTIDE SEQUENCE [LARGE SCALE GENOMIC DNA]</scope>
    <source>
        <strain evidence="3 4">JCM 18538</strain>
    </source>
</reference>
<evidence type="ECO:0000259" key="2">
    <source>
        <dbReference type="Pfam" id="PF02720"/>
    </source>
</evidence>
<dbReference type="RefSeq" id="WP_170314489.1">
    <property type="nucleotide sequence ID" value="NZ_AP022593.1"/>
</dbReference>
<feature type="compositionally biased region" description="Pro residues" evidence="1">
    <location>
        <begin position="516"/>
        <end position="532"/>
    </location>
</feature>
<evidence type="ECO:0000313" key="3">
    <source>
        <dbReference type="EMBL" id="BBY51453.1"/>
    </source>
</evidence>
<dbReference type="KEGG" id="marz:MARA_49210"/>
<dbReference type="InterPro" id="IPR003615">
    <property type="entry name" value="HNH_nuc"/>
</dbReference>
<proteinExistence type="predicted"/>
<dbReference type="InterPro" id="IPR003870">
    <property type="entry name" value="DUF222"/>
</dbReference>
<name>A0A7I7S447_9MYCO</name>
<keyword evidence="4" id="KW-1185">Reference proteome</keyword>
<accession>A0A7I7S447</accession>
<protein>
    <recommendedName>
        <fullName evidence="2">DUF222 domain-containing protein</fullName>
    </recommendedName>
</protein>
<dbReference type="Proteomes" id="UP000467428">
    <property type="component" value="Chromosome"/>
</dbReference>
<feature type="compositionally biased region" description="Basic and acidic residues" evidence="1">
    <location>
        <begin position="504"/>
        <end position="513"/>
    </location>
</feature>
<dbReference type="Pfam" id="PF02720">
    <property type="entry name" value="DUF222"/>
    <property type="match status" value="1"/>
</dbReference>
<feature type="domain" description="DUF222" evidence="2">
    <location>
        <begin position="19"/>
        <end position="330"/>
    </location>
</feature>
<dbReference type="AlphaFoldDB" id="A0A7I7S447"/>